<dbReference type="GO" id="GO:0016020">
    <property type="term" value="C:membrane"/>
    <property type="evidence" value="ECO:0007669"/>
    <property type="project" value="UniProtKB-SubCell"/>
</dbReference>
<dbReference type="Gene3D" id="1.20.1260.100">
    <property type="entry name" value="TspO/MBR protein"/>
    <property type="match status" value="1"/>
</dbReference>
<keyword evidence="8" id="KW-1185">Reference proteome</keyword>
<comment type="subcellular location">
    <subcellularLocation>
        <location evidence="1">Membrane</location>
        <topology evidence="1">Multi-pass membrane protein</topology>
    </subcellularLocation>
</comment>
<evidence type="ECO:0000256" key="1">
    <source>
        <dbReference type="ARBA" id="ARBA00004141"/>
    </source>
</evidence>
<comment type="similarity">
    <text evidence="2">Belongs to the TspO/BZRP family.</text>
</comment>
<feature type="transmembrane region" description="Helical" evidence="6">
    <location>
        <begin position="233"/>
        <end position="253"/>
    </location>
</feature>
<dbReference type="EMBL" id="RJUF01000173">
    <property type="protein sequence ID" value="MCP9764383.1"/>
    <property type="molecule type" value="Genomic_DNA"/>
</dbReference>
<evidence type="ECO:0000256" key="6">
    <source>
        <dbReference type="SAM" id="Phobius"/>
    </source>
</evidence>
<dbReference type="Pfam" id="PF03073">
    <property type="entry name" value="TspO_MBR"/>
    <property type="match status" value="1"/>
</dbReference>
<evidence type="ECO:0000256" key="3">
    <source>
        <dbReference type="ARBA" id="ARBA00022692"/>
    </source>
</evidence>
<feature type="transmembrane region" description="Helical" evidence="6">
    <location>
        <begin position="208"/>
        <end position="227"/>
    </location>
</feature>
<evidence type="ECO:0000256" key="2">
    <source>
        <dbReference type="ARBA" id="ARBA00007524"/>
    </source>
</evidence>
<keyword evidence="5 6" id="KW-0472">Membrane</keyword>
<evidence type="ECO:0000256" key="4">
    <source>
        <dbReference type="ARBA" id="ARBA00022989"/>
    </source>
</evidence>
<dbReference type="Proteomes" id="UP001204144">
    <property type="component" value="Unassembled WGS sequence"/>
</dbReference>
<organism evidence="7 8">
    <name type="scientific">Lacihabitans soyangensis</name>
    <dbReference type="NCBI Taxonomy" id="869394"/>
    <lineage>
        <taxon>Bacteria</taxon>
        <taxon>Pseudomonadati</taxon>
        <taxon>Bacteroidota</taxon>
        <taxon>Cytophagia</taxon>
        <taxon>Cytophagales</taxon>
        <taxon>Leadbetterellaceae</taxon>
        <taxon>Lacihabitans</taxon>
    </lineage>
</organism>
<keyword evidence="4 6" id="KW-1133">Transmembrane helix</keyword>
<feature type="transmembrane region" description="Helical" evidence="6">
    <location>
        <begin position="53"/>
        <end position="76"/>
    </location>
</feature>
<feature type="transmembrane region" description="Helical" evidence="6">
    <location>
        <begin position="113"/>
        <end position="133"/>
    </location>
</feature>
<evidence type="ECO:0008006" key="9">
    <source>
        <dbReference type="Google" id="ProtNLM"/>
    </source>
</evidence>
<dbReference type="PANTHER" id="PTHR33802:SF1">
    <property type="entry name" value="XK-RELATED PROTEIN"/>
    <property type="match status" value="1"/>
</dbReference>
<dbReference type="InterPro" id="IPR038330">
    <property type="entry name" value="TspO/MBR-related_sf"/>
</dbReference>
<dbReference type="AlphaFoldDB" id="A0AAE3H3T8"/>
<dbReference type="PANTHER" id="PTHR33802">
    <property type="entry name" value="SI:CH211-161H7.5-RELATED"/>
    <property type="match status" value="1"/>
</dbReference>
<keyword evidence="3 6" id="KW-0812">Transmembrane</keyword>
<evidence type="ECO:0000256" key="5">
    <source>
        <dbReference type="ARBA" id="ARBA00023136"/>
    </source>
</evidence>
<gene>
    <name evidence="7" type="ORF">EGI31_15670</name>
</gene>
<feature type="transmembrane region" description="Helical" evidence="6">
    <location>
        <begin position="88"/>
        <end position="107"/>
    </location>
</feature>
<accession>A0AAE3H3T8</accession>
<protein>
    <recommendedName>
        <fullName evidence="9">Tryptophan-rich sensory protein</fullName>
    </recommendedName>
</protein>
<proteinExistence type="inferred from homology"/>
<comment type="caution">
    <text evidence="7">The sequence shown here is derived from an EMBL/GenBank/DDBJ whole genome shotgun (WGS) entry which is preliminary data.</text>
</comment>
<evidence type="ECO:0000313" key="8">
    <source>
        <dbReference type="Proteomes" id="UP001204144"/>
    </source>
</evidence>
<feature type="transmembrane region" description="Helical" evidence="6">
    <location>
        <begin position="154"/>
        <end position="178"/>
    </location>
</feature>
<dbReference type="InterPro" id="IPR004307">
    <property type="entry name" value="TspO_MBR"/>
</dbReference>
<sequence length="260" mass="29294">MSTLNKKPVLSILNFLLFAAVVYVNTLAVTLPINGKSTGELSDQYPNLFVPAGFTFSIWGVIYLLLFIFVVYQIWVSFNKKTVQKVSIQSQILFGLTNILNMSWILAWHYEMVTLSVLIMIAFLITLIILFLNNEKIKTTTFMEKIAIAIPINVYLGWISVATIANITALLVTFGWTGNPLTESTWTIIMLSIGAALAVVMLFRRTNFAYALVIIWAFYGIYSKRQTSANPEIAQTALILIAIIAFSFAYILFKNLRSKF</sequence>
<feature type="transmembrane region" description="Helical" evidence="6">
    <location>
        <begin position="184"/>
        <end position="203"/>
    </location>
</feature>
<reference evidence="7 8" key="1">
    <citation type="submission" date="2018-11" db="EMBL/GenBank/DDBJ databases">
        <title>Novel bacteria species description.</title>
        <authorList>
            <person name="Han J.-H."/>
        </authorList>
    </citation>
    <scope>NUCLEOTIDE SEQUENCE [LARGE SCALE GENOMIC DNA]</scope>
    <source>
        <strain evidence="7 8">KCTC23259</strain>
    </source>
</reference>
<dbReference type="RefSeq" id="WP_255038072.1">
    <property type="nucleotide sequence ID" value="NZ_RJUF01000173.1"/>
</dbReference>
<name>A0AAE3H3T8_9BACT</name>
<evidence type="ECO:0000313" key="7">
    <source>
        <dbReference type="EMBL" id="MCP9764383.1"/>
    </source>
</evidence>
<feature type="transmembrane region" description="Helical" evidence="6">
    <location>
        <begin position="12"/>
        <end position="33"/>
    </location>
</feature>